<keyword evidence="2" id="KW-0472">Membrane</keyword>
<reference evidence="3 4" key="1">
    <citation type="submission" date="2019-04" db="EMBL/GenBank/DDBJ databases">
        <title>Rhodococcus oryzae sp. nov., a novel actinomycete isolated from rhizosphere soil of rice (Oryza sativa L.).</title>
        <authorList>
            <person name="Li C."/>
        </authorList>
    </citation>
    <scope>NUCLEOTIDE SEQUENCE [LARGE SCALE GENOMIC DNA]</scope>
    <source>
        <strain evidence="3 4">NEAU-CX67</strain>
    </source>
</reference>
<keyword evidence="2" id="KW-1133">Transmembrane helix</keyword>
<sequence length="115" mass="11870">MTGGQSEPGPTLTPGRGPSTTDENGTPGSADSPQVAMIAAVGLTSVAAAAGAGVAVRARRVRRWPTEHVDTQPKPAPPVVAVEPPPGQMHGHAVRLEPREDAGHQFIEENGRDQN</sequence>
<feature type="compositionally biased region" description="Polar residues" evidence="1">
    <location>
        <begin position="18"/>
        <end position="32"/>
    </location>
</feature>
<gene>
    <name evidence="3" type="ORF">FCG67_06820</name>
</gene>
<accession>A0ABY2RM29</accession>
<feature type="region of interest" description="Disordered" evidence="1">
    <location>
        <begin position="1"/>
        <end position="33"/>
    </location>
</feature>
<keyword evidence="4" id="KW-1185">Reference proteome</keyword>
<name>A0ABY2RM29_9NOCA</name>
<evidence type="ECO:0000313" key="3">
    <source>
        <dbReference type="EMBL" id="TJZ79347.1"/>
    </source>
</evidence>
<feature type="transmembrane region" description="Helical" evidence="2">
    <location>
        <begin position="35"/>
        <end position="56"/>
    </location>
</feature>
<organism evidence="3 4">
    <name type="scientific">Rhodococcus oryzae</name>
    <dbReference type="NCBI Taxonomy" id="2571143"/>
    <lineage>
        <taxon>Bacteria</taxon>
        <taxon>Bacillati</taxon>
        <taxon>Actinomycetota</taxon>
        <taxon>Actinomycetes</taxon>
        <taxon>Mycobacteriales</taxon>
        <taxon>Nocardiaceae</taxon>
        <taxon>Rhodococcus</taxon>
    </lineage>
</organism>
<feature type="region of interest" description="Disordered" evidence="1">
    <location>
        <begin position="63"/>
        <end position="92"/>
    </location>
</feature>
<evidence type="ECO:0000313" key="4">
    <source>
        <dbReference type="Proteomes" id="UP000305109"/>
    </source>
</evidence>
<keyword evidence="2" id="KW-0812">Transmembrane</keyword>
<evidence type="ECO:0000256" key="2">
    <source>
        <dbReference type="SAM" id="Phobius"/>
    </source>
</evidence>
<protein>
    <submittedName>
        <fullName evidence="3">Uncharacterized protein</fullName>
    </submittedName>
</protein>
<dbReference type="EMBL" id="SUMD01000003">
    <property type="protein sequence ID" value="TJZ79347.1"/>
    <property type="molecule type" value="Genomic_DNA"/>
</dbReference>
<dbReference type="Proteomes" id="UP000305109">
    <property type="component" value="Unassembled WGS sequence"/>
</dbReference>
<evidence type="ECO:0000256" key="1">
    <source>
        <dbReference type="SAM" id="MobiDB-lite"/>
    </source>
</evidence>
<proteinExistence type="predicted"/>
<comment type="caution">
    <text evidence="3">The sequence shown here is derived from an EMBL/GenBank/DDBJ whole genome shotgun (WGS) entry which is preliminary data.</text>
</comment>
<feature type="compositionally biased region" description="Pro residues" evidence="1">
    <location>
        <begin position="74"/>
        <end position="87"/>
    </location>
</feature>